<reference evidence="1 2" key="1">
    <citation type="submission" date="2018-03" db="EMBL/GenBank/DDBJ databases">
        <title>Genomic Encyclopedia of Archaeal and Bacterial Type Strains, Phase II (KMG-II): from individual species to whole genera.</title>
        <authorList>
            <person name="Goeker M."/>
        </authorList>
    </citation>
    <scope>NUCLEOTIDE SEQUENCE [LARGE SCALE GENOMIC DNA]</scope>
    <source>
        <strain evidence="1 2">DSM 17586</strain>
    </source>
</reference>
<organism evidence="1 2">
    <name type="scientific">Marinobacterium halophilum</name>
    <dbReference type="NCBI Taxonomy" id="267374"/>
    <lineage>
        <taxon>Bacteria</taxon>
        <taxon>Pseudomonadati</taxon>
        <taxon>Pseudomonadota</taxon>
        <taxon>Gammaproteobacteria</taxon>
        <taxon>Oceanospirillales</taxon>
        <taxon>Oceanospirillaceae</taxon>
        <taxon>Marinobacterium</taxon>
    </lineage>
</organism>
<comment type="caution">
    <text evidence="1">The sequence shown here is derived from an EMBL/GenBank/DDBJ whole genome shotgun (WGS) entry which is preliminary data.</text>
</comment>
<dbReference type="EMBL" id="PYGI01000017">
    <property type="protein sequence ID" value="PSL12536.1"/>
    <property type="molecule type" value="Genomic_DNA"/>
</dbReference>
<sequence>MLATHVLHIRDENAFGTVANELKINFDRIRISVSDIITERVTQEVVQYNHKATEYGTHDTRHYLVQPTDLEKQLNNATQAKSSGRKLVDLEKQIDVALKAFQSNGFFILIDDIQVEELTQEIDIKADTLVSFIKLTPLVGG</sequence>
<evidence type="ECO:0000313" key="1">
    <source>
        <dbReference type="EMBL" id="PSL12536.1"/>
    </source>
</evidence>
<name>A0A2P8ESS5_9GAMM</name>
<dbReference type="OrthoDB" id="214814at2"/>
<protein>
    <submittedName>
        <fullName evidence="1">Uncharacterized protein</fullName>
    </submittedName>
</protein>
<gene>
    <name evidence="1" type="ORF">CLV44_11765</name>
</gene>
<dbReference type="RefSeq" id="WP_106592436.1">
    <property type="nucleotide sequence ID" value="NZ_PYGI01000017.1"/>
</dbReference>
<keyword evidence="2" id="KW-1185">Reference proteome</keyword>
<dbReference type="AlphaFoldDB" id="A0A2P8ESS5"/>
<accession>A0A2P8ESS5</accession>
<dbReference type="Proteomes" id="UP000242133">
    <property type="component" value="Unassembled WGS sequence"/>
</dbReference>
<proteinExistence type="predicted"/>
<evidence type="ECO:0000313" key="2">
    <source>
        <dbReference type="Proteomes" id="UP000242133"/>
    </source>
</evidence>